<dbReference type="EC" id="1.1.1.22" evidence="3 7"/>
<evidence type="ECO:0000256" key="7">
    <source>
        <dbReference type="PIRNR" id="PIRNR000124"/>
    </source>
</evidence>
<dbReference type="Pfam" id="PF03720">
    <property type="entry name" value="UDPG_MGDP_dh_C"/>
    <property type="match status" value="1"/>
</dbReference>
<dbReference type="EMBL" id="CP009416">
    <property type="protein sequence ID" value="AJD92695.1"/>
    <property type="molecule type" value="Genomic_DNA"/>
</dbReference>
<dbReference type="Pfam" id="PF03721">
    <property type="entry name" value="UDPG_MGDP_dh_N"/>
    <property type="match status" value="1"/>
</dbReference>
<name>A0A0B5AR35_9BACL</name>
<dbReference type="GO" id="GO:0006065">
    <property type="term" value="P:UDP-glucuronate biosynthetic process"/>
    <property type="evidence" value="ECO:0007669"/>
    <property type="project" value="UniProtKB-UniPathway"/>
</dbReference>
<feature type="active site" description="Nucleophile" evidence="8">
    <location>
        <position position="259"/>
    </location>
</feature>
<feature type="binding site" evidence="9">
    <location>
        <position position="203"/>
    </location>
    <ligand>
        <name>substrate</name>
    </ligand>
</feature>
<dbReference type="SUPFAM" id="SSF48179">
    <property type="entry name" value="6-phosphogluconate dehydrogenase C-terminal domain-like"/>
    <property type="match status" value="1"/>
</dbReference>
<proteinExistence type="inferred from homology"/>
<keyword evidence="5 7" id="KW-0520">NAD</keyword>
<evidence type="ECO:0000256" key="9">
    <source>
        <dbReference type="PIRSR" id="PIRSR500134-2"/>
    </source>
</evidence>
<keyword evidence="13" id="KW-1185">Reference proteome</keyword>
<feature type="binding site" evidence="10">
    <location>
        <position position="154"/>
    </location>
    <ligand>
        <name>NAD(+)</name>
        <dbReference type="ChEBI" id="CHEBI:57540"/>
    </ligand>
</feature>
<dbReference type="InterPro" id="IPR036220">
    <property type="entry name" value="UDP-Glc/GDP-Man_DH_C_sf"/>
</dbReference>
<dbReference type="GO" id="GO:0051287">
    <property type="term" value="F:NAD binding"/>
    <property type="evidence" value="ECO:0007669"/>
    <property type="project" value="InterPro"/>
</dbReference>
<dbReference type="SUPFAM" id="SSF52413">
    <property type="entry name" value="UDP-glucose/GDP-mannose dehydrogenase C-terminal domain"/>
    <property type="match status" value="1"/>
</dbReference>
<evidence type="ECO:0000256" key="3">
    <source>
        <dbReference type="ARBA" id="ARBA00012954"/>
    </source>
</evidence>
<dbReference type="HOGENOM" id="CLU_023810_1_2_9"/>
<dbReference type="InterPro" id="IPR028357">
    <property type="entry name" value="UDPglc_DH_bac"/>
</dbReference>
<feature type="binding site" evidence="10">
    <location>
        <position position="86"/>
    </location>
    <ligand>
        <name>NAD(+)</name>
        <dbReference type="ChEBI" id="CHEBI:57540"/>
    </ligand>
</feature>
<keyword evidence="4 7" id="KW-0560">Oxidoreductase</keyword>
<dbReference type="Pfam" id="PF00984">
    <property type="entry name" value="UDPG_MGDP_dh"/>
    <property type="match status" value="1"/>
</dbReference>
<evidence type="ECO:0000259" key="11">
    <source>
        <dbReference type="SMART" id="SM00984"/>
    </source>
</evidence>
<comment type="pathway">
    <text evidence="1">Nucleotide-sugar biosynthesis; UDP-alpha-D-glucuronate biosynthesis; UDP-alpha-D-glucuronate from UDP-alpha-D-glucose: step 1/1.</text>
</comment>
<feature type="binding site" evidence="10">
    <location>
        <position position="262"/>
    </location>
    <ligand>
        <name>NAD(+)</name>
        <dbReference type="ChEBI" id="CHEBI:57540"/>
    </ligand>
</feature>
<evidence type="ECO:0000256" key="4">
    <source>
        <dbReference type="ARBA" id="ARBA00023002"/>
    </source>
</evidence>
<organism evidence="12 13">
    <name type="scientific">Jeotgalibacillus malaysiensis</name>
    <dbReference type="NCBI Taxonomy" id="1508404"/>
    <lineage>
        <taxon>Bacteria</taxon>
        <taxon>Bacillati</taxon>
        <taxon>Bacillota</taxon>
        <taxon>Bacilli</taxon>
        <taxon>Bacillales</taxon>
        <taxon>Caryophanaceae</taxon>
        <taxon>Jeotgalibacillus</taxon>
    </lineage>
</organism>
<dbReference type="AlphaFoldDB" id="A0A0B5AR35"/>
<dbReference type="KEGG" id="jeo:JMA_33780"/>
<evidence type="ECO:0000256" key="1">
    <source>
        <dbReference type="ARBA" id="ARBA00004701"/>
    </source>
</evidence>
<evidence type="ECO:0000256" key="2">
    <source>
        <dbReference type="ARBA" id="ARBA00006601"/>
    </source>
</evidence>
<dbReference type="PANTHER" id="PTHR43750">
    <property type="entry name" value="UDP-GLUCOSE 6-DEHYDROGENASE TUAD"/>
    <property type="match status" value="1"/>
</dbReference>
<feature type="binding site" evidence="9">
    <location>
        <position position="319"/>
    </location>
    <ligand>
        <name>substrate</name>
    </ligand>
</feature>
<evidence type="ECO:0000256" key="8">
    <source>
        <dbReference type="PIRSR" id="PIRSR500134-1"/>
    </source>
</evidence>
<feature type="domain" description="UDP-glucose/GDP-mannose dehydrogenase C-terminal" evidence="11">
    <location>
        <begin position="312"/>
        <end position="414"/>
    </location>
</feature>
<protein>
    <recommendedName>
        <fullName evidence="3 7">UDP-glucose 6-dehydrogenase</fullName>
        <ecNumber evidence="3 7">1.1.1.22</ecNumber>
    </recommendedName>
</protein>
<dbReference type="GO" id="GO:0003979">
    <property type="term" value="F:UDP-glucose 6-dehydrogenase activity"/>
    <property type="evidence" value="ECO:0007669"/>
    <property type="project" value="UniProtKB-EC"/>
</dbReference>
<evidence type="ECO:0000313" key="12">
    <source>
        <dbReference type="EMBL" id="AJD92695.1"/>
    </source>
</evidence>
<dbReference type="SMART" id="SM00984">
    <property type="entry name" value="UDPG_MGDP_dh_C"/>
    <property type="match status" value="1"/>
</dbReference>
<feature type="binding site" evidence="9">
    <location>
        <position position="256"/>
    </location>
    <ligand>
        <name>substrate</name>
    </ligand>
</feature>
<gene>
    <name evidence="12" type="ORF">JMA_33780</name>
</gene>
<sequence length="453" mass="50130">MKVTVIGSGYVGLVTGVCLSDIGHEVKIFDINQHKIKMLESGQVPFYEPGLEKILKRNVKKNNLFFTSQERFAFADTDIVFIAVGTPPGLDGEADLTYVFRAVQNASSYMKENSIIIVKSTVPAGTTEKLNSLCKKLVPNKNLTVASNPEFLREGSAVKDFYKPDRIVIGANNDVIHEKIKSLYALIETEYCLTTPESAEMIKYASNALLAVKISFINEVALLCEEVGADVEEVALGVGKDKRIGSSFLRAGIGYGGSCFPKDTEALIYLASQYNKEMKIVQAAKEVNDRQINWMLDHINQSATQIEHAKIAVLGLAFKPETDDIRESPALRVIDYLLQRKAEVQVFDPKAMPNTKNQYGTTLSYHETVEAAVENTDIVLVLTEWEVIIKHLPAAINSMISKPVIIDGRNCLERIKLNSDIRLVQVGKASEETEFANVEYSINTVSVAKKNIS</sequence>
<evidence type="ECO:0000256" key="6">
    <source>
        <dbReference type="ARBA" id="ARBA00047473"/>
    </source>
</evidence>
<dbReference type="STRING" id="1508404.JMA_33780"/>
<dbReference type="InterPro" id="IPR014026">
    <property type="entry name" value="UDP-Glc/GDP-Man_DH_dimer"/>
</dbReference>
<dbReference type="PANTHER" id="PTHR43750:SF3">
    <property type="entry name" value="UDP-GLUCOSE 6-DEHYDROGENASE TUAD"/>
    <property type="match status" value="1"/>
</dbReference>
<feature type="binding site" evidence="10">
    <location>
        <position position="326"/>
    </location>
    <ligand>
        <name>NAD(+)</name>
        <dbReference type="ChEBI" id="CHEBI:57540"/>
    </ligand>
</feature>
<accession>A0A0B5AR35</accession>
<dbReference type="Gene3D" id="3.40.50.720">
    <property type="entry name" value="NAD(P)-binding Rossmann-like Domain"/>
    <property type="match status" value="2"/>
</dbReference>
<dbReference type="BioCyc" id="JESP1508404:G14D9-12659-MONOMER"/>
<dbReference type="InterPro" id="IPR014027">
    <property type="entry name" value="UDP-Glc/GDP-Man_DH_C"/>
</dbReference>
<evidence type="ECO:0000256" key="5">
    <source>
        <dbReference type="ARBA" id="ARBA00023027"/>
    </source>
</evidence>
<reference evidence="12 13" key="1">
    <citation type="submission" date="2014-08" db="EMBL/GenBank/DDBJ databases">
        <title>Complete genome of a marine bacteria Jeotgalibacillus malaysiensis.</title>
        <authorList>
            <person name="Yaakop A.S."/>
            <person name="Chan K.-G."/>
            <person name="Goh K.M."/>
        </authorList>
    </citation>
    <scope>NUCLEOTIDE SEQUENCE [LARGE SCALE GENOMIC DNA]</scope>
    <source>
        <strain evidence="12 13">D5</strain>
    </source>
</reference>
<evidence type="ECO:0000313" key="13">
    <source>
        <dbReference type="Proteomes" id="UP000031449"/>
    </source>
</evidence>
<feature type="binding site" evidence="10">
    <location>
        <position position="30"/>
    </location>
    <ligand>
        <name>NAD(+)</name>
        <dbReference type="ChEBI" id="CHEBI:57540"/>
    </ligand>
</feature>
<evidence type="ECO:0000256" key="10">
    <source>
        <dbReference type="PIRSR" id="PIRSR500134-3"/>
    </source>
</evidence>
<feature type="binding site" evidence="9">
    <location>
        <position position="420"/>
    </location>
    <ligand>
        <name>substrate</name>
    </ligand>
</feature>
<comment type="similarity">
    <text evidence="2 7">Belongs to the UDP-glucose/GDP-mannose dehydrogenase family.</text>
</comment>
<dbReference type="Gene3D" id="1.20.5.100">
    <property type="entry name" value="Cytochrome c1, transmembrane anchor, C-terminal"/>
    <property type="match status" value="1"/>
</dbReference>
<comment type="catalytic activity">
    <reaction evidence="6 7">
        <text>UDP-alpha-D-glucose + 2 NAD(+) + H2O = UDP-alpha-D-glucuronate + 2 NADH + 3 H(+)</text>
        <dbReference type="Rhea" id="RHEA:23596"/>
        <dbReference type="ChEBI" id="CHEBI:15377"/>
        <dbReference type="ChEBI" id="CHEBI:15378"/>
        <dbReference type="ChEBI" id="CHEBI:57540"/>
        <dbReference type="ChEBI" id="CHEBI:57945"/>
        <dbReference type="ChEBI" id="CHEBI:58052"/>
        <dbReference type="ChEBI" id="CHEBI:58885"/>
        <dbReference type="EC" id="1.1.1.22"/>
    </reaction>
</comment>
<dbReference type="UniPathway" id="UPA00038">
    <property type="reaction ID" value="UER00491"/>
</dbReference>
<feature type="binding site" evidence="9">
    <location>
        <begin position="151"/>
        <end position="154"/>
    </location>
    <ligand>
        <name>substrate</name>
    </ligand>
</feature>
<dbReference type="SUPFAM" id="SSF51735">
    <property type="entry name" value="NAD(P)-binding Rossmann-fold domains"/>
    <property type="match status" value="1"/>
</dbReference>
<dbReference type="PIRSF" id="PIRSF500134">
    <property type="entry name" value="UDPglc_DH_bac"/>
    <property type="match status" value="1"/>
</dbReference>
<dbReference type="OrthoDB" id="9803238at2"/>
<dbReference type="GO" id="GO:0000271">
    <property type="term" value="P:polysaccharide biosynthetic process"/>
    <property type="evidence" value="ECO:0007669"/>
    <property type="project" value="InterPro"/>
</dbReference>
<dbReference type="InterPro" id="IPR001732">
    <property type="entry name" value="UDP-Glc/GDP-Man_DH_N"/>
</dbReference>
<feature type="binding site" evidence="9">
    <location>
        <begin position="248"/>
        <end position="252"/>
    </location>
    <ligand>
        <name>substrate</name>
    </ligand>
</feature>
<dbReference type="PIRSF" id="PIRSF000124">
    <property type="entry name" value="UDPglc_GDPman_dh"/>
    <property type="match status" value="1"/>
</dbReference>
<dbReference type="InterPro" id="IPR008927">
    <property type="entry name" value="6-PGluconate_DH-like_C_sf"/>
</dbReference>
<dbReference type="NCBIfam" id="TIGR03026">
    <property type="entry name" value="NDP-sugDHase"/>
    <property type="match status" value="1"/>
</dbReference>
<dbReference type="Proteomes" id="UP000031449">
    <property type="component" value="Chromosome"/>
</dbReference>
<dbReference type="InterPro" id="IPR036291">
    <property type="entry name" value="NAD(P)-bd_dom_sf"/>
</dbReference>
<feature type="binding site" evidence="10">
    <location>
        <position position="121"/>
    </location>
    <ligand>
        <name>NAD(+)</name>
        <dbReference type="ChEBI" id="CHEBI:57540"/>
    </ligand>
</feature>
<feature type="binding site" evidence="10">
    <location>
        <position position="35"/>
    </location>
    <ligand>
        <name>NAD(+)</name>
        <dbReference type="ChEBI" id="CHEBI:57540"/>
    </ligand>
</feature>
<dbReference type="InterPro" id="IPR017476">
    <property type="entry name" value="UDP-Glc/GDP-Man"/>
</dbReference>